<evidence type="ECO:0000256" key="1">
    <source>
        <dbReference type="SAM" id="Phobius"/>
    </source>
</evidence>
<evidence type="ECO:0000313" key="2">
    <source>
        <dbReference type="EMBL" id="GAA5481691.1"/>
    </source>
</evidence>
<evidence type="ECO:0008006" key="4">
    <source>
        <dbReference type="Google" id="ProtNLM"/>
    </source>
</evidence>
<keyword evidence="1" id="KW-0812">Transmembrane</keyword>
<feature type="transmembrane region" description="Helical" evidence="1">
    <location>
        <begin position="99"/>
        <end position="120"/>
    </location>
</feature>
<protein>
    <recommendedName>
        <fullName evidence="4">DUF2721 domain-containing protein</fullName>
    </recommendedName>
</protein>
<keyword evidence="1" id="KW-1133">Transmembrane helix</keyword>
<keyword evidence="1" id="KW-0472">Membrane</keyword>
<dbReference type="Pfam" id="PF11026">
    <property type="entry name" value="DUF2721"/>
    <property type="match status" value="1"/>
</dbReference>
<accession>A0ABP9UJ83</accession>
<gene>
    <name evidence="2" type="ORF">Hsar01_00902</name>
</gene>
<dbReference type="Proteomes" id="UP001476282">
    <property type="component" value="Unassembled WGS sequence"/>
</dbReference>
<proteinExistence type="predicted"/>
<reference evidence="2 3" key="1">
    <citation type="submission" date="2024-02" db="EMBL/GenBank/DDBJ databases">
        <title>Haloferula sargassicola NBRC 104335.</title>
        <authorList>
            <person name="Ichikawa N."/>
            <person name="Katano-Makiyama Y."/>
            <person name="Hidaka K."/>
        </authorList>
    </citation>
    <scope>NUCLEOTIDE SEQUENCE [LARGE SCALE GENOMIC DNA]</scope>
    <source>
        <strain evidence="2 3">NBRC 104335</strain>
    </source>
</reference>
<evidence type="ECO:0000313" key="3">
    <source>
        <dbReference type="Proteomes" id="UP001476282"/>
    </source>
</evidence>
<dbReference type="EMBL" id="BAABRI010000004">
    <property type="protein sequence ID" value="GAA5481691.1"/>
    <property type="molecule type" value="Genomic_DNA"/>
</dbReference>
<dbReference type="RefSeq" id="WP_353565841.1">
    <property type="nucleotide sequence ID" value="NZ_BAABRI010000004.1"/>
</dbReference>
<feature type="transmembrane region" description="Helical" evidence="1">
    <location>
        <begin position="6"/>
        <end position="30"/>
    </location>
</feature>
<organism evidence="2 3">
    <name type="scientific">Haloferula sargassicola</name>
    <dbReference type="NCBI Taxonomy" id="490096"/>
    <lineage>
        <taxon>Bacteria</taxon>
        <taxon>Pseudomonadati</taxon>
        <taxon>Verrucomicrobiota</taxon>
        <taxon>Verrucomicrobiia</taxon>
        <taxon>Verrucomicrobiales</taxon>
        <taxon>Verrucomicrobiaceae</taxon>
        <taxon>Haloferula</taxon>
    </lineage>
</organism>
<sequence>MDPHTVFTALPLAVSPVILISAYGLLLLSLTNRLGRAIDRGRHLRTNDSPSRDLQLEIITKRAKWIRSAILFMGLAILFAALLILTLFLSVFVSFDLGIVVSALFLLSILSLIIALWYFFADVSGSLKALEADLKS</sequence>
<dbReference type="InterPro" id="IPR021279">
    <property type="entry name" value="DUF2721"/>
</dbReference>
<feature type="transmembrane region" description="Helical" evidence="1">
    <location>
        <begin position="69"/>
        <end position="93"/>
    </location>
</feature>
<comment type="caution">
    <text evidence="2">The sequence shown here is derived from an EMBL/GenBank/DDBJ whole genome shotgun (WGS) entry which is preliminary data.</text>
</comment>
<name>A0ABP9UJ83_9BACT</name>
<keyword evidence="3" id="KW-1185">Reference proteome</keyword>